<keyword evidence="2" id="KW-1185">Reference proteome</keyword>
<name>A0A9P6TCT6_9BASI</name>
<organism evidence="1 2">
    <name type="scientific">Cronartium quercuum f. sp. fusiforme G11</name>
    <dbReference type="NCBI Taxonomy" id="708437"/>
    <lineage>
        <taxon>Eukaryota</taxon>
        <taxon>Fungi</taxon>
        <taxon>Dikarya</taxon>
        <taxon>Basidiomycota</taxon>
        <taxon>Pucciniomycotina</taxon>
        <taxon>Pucciniomycetes</taxon>
        <taxon>Pucciniales</taxon>
        <taxon>Coleosporiaceae</taxon>
        <taxon>Cronartium</taxon>
    </lineage>
</organism>
<evidence type="ECO:0000313" key="2">
    <source>
        <dbReference type="Proteomes" id="UP000886653"/>
    </source>
</evidence>
<dbReference type="EMBL" id="MU167244">
    <property type="protein sequence ID" value="KAG0147711.1"/>
    <property type="molecule type" value="Genomic_DNA"/>
</dbReference>
<reference evidence="1" key="1">
    <citation type="submission" date="2013-11" db="EMBL/GenBank/DDBJ databases">
        <title>Genome sequence of the fusiform rust pathogen reveals effectors for host alternation and coevolution with pine.</title>
        <authorList>
            <consortium name="DOE Joint Genome Institute"/>
            <person name="Smith K."/>
            <person name="Pendleton A."/>
            <person name="Kubisiak T."/>
            <person name="Anderson C."/>
            <person name="Salamov A."/>
            <person name="Aerts A."/>
            <person name="Riley R."/>
            <person name="Clum A."/>
            <person name="Lindquist E."/>
            <person name="Ence D."/>
            <person name="Campbell M."/>
            <person name="Kronenberg Z."/>
            <person name="Feau N."/>
            <person name="Dhillon B."/>
            <person name="Hamelin R."/>
            <person name="Burleigh J."/>
            <person name="Smith J."/>
            <person name="Yandell M."/>
            <person name="Nelson C."/>
            <person name="Grigoriev I."/>
            <person name="Davis J."/>
        </authorList>
    </citation>
    <scope>NUCLEOTIDE SEQUENCE</scope>
    <source>
        <strain evidence="1">G11</strain>
    </source>
</reference>
<gene>
    <name evidence="1" type="ORF">CROQUDRAFT_447977</name>
</gene>
<comment type="caution">
    <text evidence="1">The sequence shown here is derived from an EMBL/GenBank/DDBJ whole genome shotgun (WGS) entry which is preliminary data.</text>
</comment>
<protein>
    <submittedName>
        <fullName evidence="1">Uncharacterized protein</fullName>
    </submittedName>
</protein>
<evidence type="ECO:0000313" key="1">
    <source>
        <dbReference type="EMBL" id="KAG0147711.1"/>
    </source>
</evidence>
<dbReference type="PROSITE" id="PS51257">
    <property type="entry name" value="PROKAR_LIPOPROTEIN"/>
    <property type="match status" value="1"/>
</dbReference>
<accession>A0A9P6TCT6</accession>
<dbReference type="Proteomes" id="UP000886653">
    <property type="component" value="Unassembled WGS sequence"/>
</dbReference>
<proteinExistence type="predicted"/>
<sequence>MRHVLHYTQLLSVSCHSCSVTSLNLSPCATSPRAFLIPFSHHPYHTHFVQ</sequence>
<dbReference type="AlphaFoldDB" id="A0A9P6TCT6"/>